<proteinExistence type="predicted"/>
<protein>
    <submittedName>
        <fullName evidence="2">Uncharacterized protein</fullName>
    </submittedName>
</protein>
<gene>
    <name evidence="2" type="ORF">FA15DRAFT_395327</name>
</gene>
<evidence type="ECO:0000313" key="3">
    <source>
        <dbReference type="Proteomes" id="UP000307440"/>
    </source>
</evidence>
<dbReference type="OrthoDB" id="3363286at2759"/>
<feature type="region of interest" description="Disordered" evidence="1">
    <location>
        <begin position="74"/>
        <end position="100"/>
    </location>
</feature>
<organism evidence="2 3">
    <name type="scientific">Coprinopsis marcescibilis</name>
    <name type="common">Agaric fungus</name>
    <name type="synonym">Psathyrella marcescibilis</name>
    <dbReference type="NCBI Taxonomy" id="230819"/>
    <lineage>
        <taxon>Eukaryota</taxon>
        <taxon>Fungi</taxon>
        <taxon>Dikarya</taxon>
        <taxon>Basidiomycota</taxon>
        <taxon>Agaricomycotina</taxon>
        <taxon>Agaricomycetes</taxon>
        <taxon>Agaricomycetidae</taxon>
        <taxon>Agaricales</taxon>
        <taxon>Agaricineae</taxon>
        <taxon>Psathyrellaceae</taxon>
        <taxon>Coprinopsis</taxon>
    </lineage>
</organism>
<dbReference type="STRING" id="230819.A0A5C3L989"/>
<reference evidence="2 3" key="1">
    <citation type="journal article" date="2019" name="Nat. Ecol. Evol.">
        <title>Megaphylogeny resolves global patterns of mushroom evolution.</title>
        <authorList>
            <person name="Varga T."/>
            <person name="Krizsan K."/>
            <person name="Foldi C."/>
            <person name="Dima B."/>
            <person name="Sanchez-Garcia M."/>
            <person name="Sanchez-Ramirez S."/>
            <person name="Szollosi G.J."/>
            <person name="Szarkandi J.G."/>
            <person name="Papp V."/>
            <person name="Albert L."/>
            <person name="Andreopoulos W."/>
            <person name="Angelini C."/>
            <person name="Antonin V."/>
            <person name="Barry K.W."/>
            <person name="Bougher N.L."/>
            <person name="Buchanan P."/>
            <person name="Buyck B."/>
            <person name="Bense V."/>
            <person name="Catcheside P."/>
            <person name="Chovatia M."/>
            <person name="Cooper J."/>
            <person name="Damon W."/>
            <person name="Desjardin D."/>
            <person name="Finy P."/>
            <person name="Geml J."/>
            <person name="Haridas S."/>
            <person name="Hughes K."/>
            <person name="Justo A."/>
            <person name="Karasinski D."/>
            <person name="Kautmanova I."/>
            <person name="Kiss B."/>
            <person name="Kocsube S."/>
            <person name="Kotiranta H."/>
            <person name="LaButti K.M."/>
            <person name="Lechner B.E."/>
            <person name="Liimatainen K."/>
            <person name="Lipzen A."/>
            <person name="Lukacs Z."/>
            <person name="Mihaltcheva S."/>
            <person name="Morgado L.N."/>
            <person name="Niskanen T."/>
            <person name="Noordeloos M.E."/>
            <person name="Ohm R.A."/>
            <person name="Ortiz-Santana B."/>
            <person name="Ovrebo C."/>
            <person name="Racz N."/>
            <person name="Riley R."/>
            <person name="Savchenko A."/>
            <person name="Shiryaev A."/>
            <person name="Soop K."/>
            <person name="Spirin V."/>
            <person name="Szebenyi C."/>
            <person name="Tomsovsky M."/>
            <person name="Tulloss R.E."/>
            <person name="Uehling J."/>
            <person name="Grigoriev I.V."/>
            <person name="Vagvolgyi C."/>
            <person name="Papp T."/>
            <person name="Martin F.M."/>
            <person name="Miettinen O."/>
            <person name="Hibbett D.S."/>
            <person name="Nagy L.G."/>
        </authorList>
    </citation>
    <scope>NUCLEOTIDE SEQUENCE [LARGE SCALE GENOMIC DNA]</scope>
    <source>
        <strain evidence="2 3">CBS 121175</strain>
    </source>
</reference>
<dbReference type="AlphaFoldDB" id="A0A5C3L989"/>
<feature type="compositionally biased region" description="Basic and acidic residues" evidence="1">
    <location>
        <begin position="91"/>
        <end position="100"/>
    </location>
</feature>
<keyword evidence="3" id="KW-1185">Reference proteome</keyword>
<sequence>MTRLLKRLIEKVQKDKDVGKHFPAPNDVKRRKSLYNPNSPNRPSRKPGQHLKSILLDDPSENIITNSNIYDRHKRLPPRVNLPNKAQVRAGDLDGPREMTEQERQWWTNPYLRMASSSVRICTYTDQLLPSDLLIRLASLRLPTSSPSASSNAALVPDGIQHPKFTVPRSGRASYVLCSRAAVDGMISGKKYRRYIREPINVGSRLADQIGHLLRLRVLQEIDLLADQLRAGLSGPTTTLIRKLSCEEWESVNSTSVIPLKNAVAILNLPPVEETPITGERVQPSMSASPPLTEERVTGTDETPLPPLSTLISVSSDFRSSPSGKALLPSQLLPTARVPLYNGLTAFPYASQRAALYDLLLELLTLEHGRTNRWMPRRSITDSDRLINPGDSHAFLLCADSQNVKRGDMAAVAIALWRLRMFEGGGWIDSENIWSLGTNRDMQRLL</sequence>
<evidence type="ECO:0000313" key="2">
    <source>
        <dbReference type="EMBL" id="TFK29275.1"/>
    </source>
</evidence>
<evidence type="ECO:0000256" key="1">
    <source>
        <dbReference type="SAM" id="MobiDB-lite"/>
    </source>
</evidence>
<dbReference type="EMBL" id="ML210150">
    <property type="protein sequence ID" value="TFK29275.1"/>
    <property type="molecule type" value="Genomic_DNA"/>
</dbReference>
<feature type="region of interest" description="Disordered" evidence="1">
    <location>
        <begin position="281"/>
        <end position="306"/>
    </location>
</feature>
<dbReference type="Proteomes" id="UP000307440">
    <property type="component" value="Unassembled WGS sequence"/>
</dbReference>
<name>A0A5C3L989_COPMA</name>
<feature type="region of interest" description="Disordered" evidence="1">
    <location>
        <begin position="16"/>
        <end position="49"/>
    </location>
</feature>
<accession>A0A5C3L989</accession>